<keyword evidence="3" id="KW-1185">Reference proteome</keyword>
<evidence type="ECO:0000313" key="2">
    <source>
        <dbReference type="EMBL" id="KRM55567.1"/>
    </source>
</evidence>
<sequence>MAPKHYKRYLAILILVLALIVLGLIAKSFAVSAQTGMLAMLILVIVLLGYYFMSRPRQ</sequence>
<gene>
    <name evidence="2" type="ORF">FC18_GL001184</name>
</gene>
<protein>
    <submittedName>
        <fullName evidence="2">Uncharacterized protein</fullName>
    </submittedName>
</protein>
<keyword evidence="1" id="KW-0812">Transmembrane</keyword>
<dbReference type="RefSeq" id="WP_156300910.1">
    <property type="nucleotide sequence ID" value="NZ_AYYO01000017.1"/>
</dbReference>
<organism evidence="2 3">
    <name type="scientific">Lacticaseibacillus sharpeae JCM 1186 = DSM 20505</name>
    <dbReference type="NCBI Taxonomy" id="1291052"/>
    <lineage>
        <taxon>Bacteria</taxon>
        <taxon>Bacillati</taxon>
        <taxon>Bacillota</taxon>
        <taxon>Bacilli</taxon>
        <taxon>Lactobacillales</taxon>
        <taxon>Lactobacillaceae</taxon>
        <taxon>Lacticaseibacillus</taxon>
    </lineage>
</organism>
<comment type="caution">
    <text evidence="2">The sequence shown here is derived from an EMBL/GenBank/DDBJ whole genome shotgun (WGS) entry which is preliminary data.</text>
</comment>
<dbReference type="Proteomes" id="UP000051679">
    <property type="component" value="Unassembled WGS sequence"/>
</dbReference>
<evidence type="ECO:0000256" key="1">
    <source>
        <dbReference type="SAM" id="Phobius"/>
    </source>
</evidence>
<accession>A0A0R1ZLZ8</accession>
<evidence type="ECO:0000313" key="3">
    <source>
        <dbReference type="Proteomes" id="UP000051679"/>
    </source>
</evidence>
<dbReference type="AlphaFoldDB" id="A0A0R1ZLZ8"/>
<feature type="transmembrane region" description="Helical" evidence="1">
    <location>
        <begin position="36"/>
        <end position="53"/>
    </location>
</feature>
<dbReference type="PATRIC" id="fig|1291052.5.peg.1202"/>
<keyword evidence="1" id="KW-0472">Membrane</keyword>
<dbReference type="EMBL" id="AYYO01000017">
    <property type="protein sequence ID" value="KRM55567.1"/>
    <property type="molecule type" value="Genomic_DNA"/>
</dbReference>
<proteinExistence type="predicted"/>
<reference evidence="2 3" key="1">
    <citation type="journal article" date="2015" name="Genome Announc.">
        <title>Expanding the biotechnology potential of lactobacilli through comparative genomics of 213 strains and associated genera.</title>
        <authorList>
            <person name="Sun Z."/>
            <person name="Harris H.M."/>
            <person name="McCann A."/>
            <person name="Guo C."/>
            <person name="Argimon S."/>
            <person name="Zhang W."/>
            <person name="Yang X."/>
            <person name="Jeffery I.B."/>
            <person name="Cooney J.C."/>
            <person name="Kagawa T.F."/>
            <person name="Liu W."/>
            <person name="Song Y."/>
            <person name="Salvetti E."/>
            <person name="Wrobel A."/>
            <person name="Rasinkangas P."/>
            <person name="Parkhill J."/>
            <person name="Rea M.C."/>
            <person name="O'Sullivan O."/>
            <person name="Ritari J."/>
            <person name="Douillard F.P."/>
            <person name="Paul Ross R."/>
            <person name="Yang R."/>
            <person name="Briner A.E."/>
            <person name="Felis G.E."/>
            <person name="de Vos W.M."/>
            <person name="Barrangou R."/>
            <person name="Klaenhammer T.R."/>
            <person name="Caufield P.W."/>
            <person name="Cui Y."/>
            <person name="Zhang H."/>
            <person name="O'Toole P.W."/>
        </authorList>
    </citation>
    <scope>NUCLEOTIDE SEQUENCE [LARGE SCALE GENOMIC DNA]</scope>
    <source>
        <strain evidence="2 3">DSM 20505</strain>
    </source>
</reference>
<name>A0A0R1ZLZ8_9LACO</name>
<keyword evidence="1" id="KW-1133">Transmembrane helix</keyword>